<evidence type="ECO:0000256" key="15">
    <source>
        <dbReference type="SAM" id="Phobius"/>
    </source>
</evidence>
<name>A0A830CYN3_9LAMI</name>
<evidence type="ECO:0000259" key="17">
    <source>
        <dbReference type="PROSITE" id="PS50011"/>
    </source>
</evidence>
<dbReference type="PANTHER" id="PTHR27007">
    <property type="match status" value="1"/>
</dbReference>
<dbReference type="FunFam" id="2.60.120.200:FF:000112">
    <property type="entry name" value="L-type lectin-domain containing receptor kinase V.9"/>
    <property type="match status" value="1"/>
</dbReference>
<evidence type="ECO:0000256" key="6">
    <source>
        <dbReference type="ARBA" id="ARBA00022692"/>
    </source>
</evidence>
<dbReference type="InterPro" id="IPR013320">
    <property type="entry name" value="ConA-like_dom_sf"/>
</dbReference>
<dbReference type="SUPFAM" id="SSF49899">
    <property type="entry name" value="Concanavalin A-like lectins/glucanases"/>
    <property type="match status" value="1"/>
</dbReference>
<dbReference type="Pfam" id="PF00069">
    <property type="entry name" value="Pkinase"/>
    <property type="match status" value="1"/>
</dbReference>
<evidence type="ECO:0000256" key="10">
    <source>
        <dbReference type="ARBA" id="ARBA00022840"/>
    </source>
</evidence>
<keyword evidence="5" id="KW-0808">Transferase</keyword>
<evidence type="ECO:0000256" key="7">
    <source>
        <dbReference type="ARBA" id="ARBA00022729"/>
    </source>
</evidence>
<feature type="binding site" evidence="14">
    <location>
        <position position="374"/>
    </location>
    <ligand>
        <name>ATP</name>
        <dbReference type="ChEBI" id="CHEBI:30616"/>
    </ligand>
</feature>
<organism evidence="18 19">
    <name type="scientific">Phtheirospermum japonicum</name>
    <dbReference type="NCBI Taxonomy" id="374723"/>
    <lineage>
        <taxon>Eukaryota</taxon>
        <taxon>Viridiplantae</taxon>
        <taxon>Streptophyta</taxon>
        <taxon>Embryophyta</taxon>
        <taxon>Tracheophyta</taxon>
        <taxon>Spermatophyta</taxon>
        <taxon>Magnoliopsida</taxon>
        <taxon>eudicotyledons</taxon>
        <taxon>Gunneridae</taxon>
        <taxon>Pentapetalae</taxon>
        <taxon>asterids</taxon>
        <taxon>lamiids</taxon>
        <taxon>Lamiales</taxon>
        <taxon>Orobanchaceae</taxon>
        <taxon>Orobanchaceae incertae sedis</taxon>
        <taxon>Phtheirospermum</taxon>
    </lineage>
</organism>
<evidence type="ECO:0000256" key="2">
    <source>
        <dbReference type="ARBA" id="ARBA00008536"/>
    </source>
</evidence>
<dbReference type="Gene3D" id="2.60.120.200">
    <property type="match status" value="1"/>
</dbReference>
<evidence type="ECO:0000256" key="5">
    <source>
        <dbReference type="ARBA" id="ARBA00022679"/>
    </source>
</evidence>
<dbReference type="GO" id="GO:0005886">
    <property type="term" value="C:plasma membrane"/>
    <property type="evidence" value="ECO:0007669"/>
    <property type="project" value="UniProtKB-SubCell"/>
</dbReference>
<feature type="chain" id="PRO_5032778496" evidence="16">
    <location>
        <begin position="24"/>
        <end position="574"/>
    </location>
</feature>
<dbReference type="InterPro" id="IPR017441">
    <property type="entry name" value="Protein_kinase_ATP_BS"/>
</dbReference>
<accession>A0A830CYN3</accession>
<feature type="domain" description="Protein kinase" evidence="17">
    <location>
        <begin position="344"/>
        <end position="574"/>
    </location>
</feature>
<reference evidence="18" key="1">
    <citation type="submission" date="2020-07" db="EMBL/GenBank/DDBJ databases">
        <title>Ethylene signaling mediates host invasion by parasitic plants.</title>
        <authorList>
            <person name="Yoshida S."/>
        </authorList>
    </citation>
    <scope>NUCLEOTIDE SEQUENCE</scope>
    <source>
        <strain evidence="18">Okayama</strain>
    </source>
</reference>
<evidence type="ECO:0000256" key="12">
    <source>
        <dbReference type="ARBA" id="ARBA00023136"/>
    </source>
</evidence>
<comment type="subcellular location">
    <subcellularLocation>
        <location evidence="1">Cell membrane</location>
        <topology evidence="1">Single-pass type I membrane protein</topology>
    </subcellularLocation>
</comment>
<dbReference type="GO" id="GO:0004672">
    <property type="term" value="F:protein kinase activity"/>
    <property type="evidence" value="ECO:0007669"/>
    <property type="project" value="InterPro"/>
</dbReference>
<feature type="transmembrane region" description="Helical" evidence="15">
    <location>
        <begin position="289"/>
        <end position="312"/>
    </location>
</feature>
<dbReference type="PROSITE" id="PS00107">
    <property type="entry name" value="PROTEIN_KINASE_ATP"/>
    <property type="match status" value="1"/>
</dbReference>
<evidence type="ECO:0000256" key="16">
    <source>
        <dbReference type="SAM" id="SignalP"/>
    </source>
</evidence>
<dbReference type="InterPro" id="IPR050528">
    <property type="entry name" value="L-type_Lectin-RKs"/>
</dbReference>
<keyword evidence="6 15" id="KW-0812">Transmembrane</keyword>
<dbReference type="FunFam" id="3.30.200.20:FF:000178">
    <property type="entry name" value="serine/threonine-protein kinase PBS1-like"/>
    <property type="match status" value="1"/>
</dbReference>
<keyword evidence="11 15" id="KW-1133">Transmembrane helix</keyword>
<keyword evidence="18" id="KW-0418">Kinase</keyword>
<keyword evidence="10 14" id="KW-0067">ATP-binding</keyword>
<dbReference type="PROSITE" id="PS50011">
    <property type="entry name" value="PROTEIN_KINASE_DOM"/>
    <property type="match status" value="1"/>
</dbReference>
<dbReference type="Gene3D" id="3.30.200.20">
    <property type="entry name" value="Phosphorylase Kinase, domain 1"/>
    <property type="match status" value="1"/>
</dbReference>
<gene>
    <name evidence="18" type="ORF">PHJA_002070000</name>
</gene>
<keyword evidence="8 18" id="KW-0430">Lectin</keyword>
<keyword evidence="9 14" id="KW-0547">Nucleotide-binding</keyword>
<proteinExistence type="inferred from homology"/>
<evidence type="ECO:0000256" key="9">
    <source>
        <dbReference type="ARBA" id="ARBA00022741"/>
    </source>
</evidence>
<keyword evidence="12 15" id="KW-0472">Membrane</keyword>
<evidence type="ECO:0000313" key="18">
    <source>
        <dbReference type="EMBL" id="GFP99261.1"/>
    </source>
</evidence>
<dbReference type="Proteomes" id="UP000653305">
    <property type="component" value="Unassembled WGS sequence"/>
</dbReference>
<keyword evidence="4" id="KW-1003">Cell membrane</keyword>
<evidence type="ECO:0000256" key="13">
    <source>
        <dbReference type="ARBA" id="ARBA00023170"/>
    </source>
</evidence>
<evidence type="ECO:0000256" key="1">
    <source>
        <dbReference type="ARBA" id="ARBA00004251"/>
    </source>
</evidence>
<dbReference type="InterPro" id="IPR011009">
    <property type="entry name" value="Kinase-like_dom_sf"/>
</dbReference>
<evidence type="ECO:0000256" key="14">
    <source>
        <dbReference type="PROSITE-ProRule" id="PRU10141"/>
    </source>
</evidence>
<dbReference type="AlphaFoldDB" id="A0A830CYN3"/>
<dbReference type="GO" id="GO:0005524">
    <property type="term" value="F:ATP binding"/>
    <property type="evidence" value="ECO:0007669"/>
    <property type="project" value="UniProtKB-UniRule"/>
</dbReference>
<dbReference type="CDD" id="cd06899">
    <property type="entry name" value="lectin_legume_LecRK_Arcelin_ConA"/>
    <property type="match status" value="1"/>
</dbReference>
<evidence type="ECO:0000256" key="11">
    <source>
        <dbReference type="ARBA" id="ARBA00022989"/>
    </source>
</evidence>
<dbReference type="InterPro" id="IPR001220">
    <property type="entry name" value="Legume_lectin_dom"/>
</dbReference>
<keyword evidence="13 18" id="KW-0675">Receptor</keyword>
<protein>
    <submittedName>
        <fullName evidence="18">Probable L-type lectin-domain containing receptor kinase vi.1</fullName>
    </submittedName>
</protein>
<dbReference type="Pfam" id="PF00139">
    <property type="entry name" value="Lectin_legB"/>
    <property type="match status" value="1"/>
</dbReference>
<dbReference type="SUPFAM" id="SSF56112">
    <property type="entry name" value="Protein kinase-like (PK-like)"/>
    <property type="match status" value="1"/>
</dbReference>
<comment type="similarity">
    <text evidence="3">In the C-terminal section; belongs to the protein kinase superfamily. Ser/Thr protein kinase family.</text>
</comment>
<dbReference type="OrthoDB" id="543442at2759"/>
<keyword evidence="19" id="KW-1185">Reference proteome</keyword>
<evidence type="ECO:0000313" key="19">
    <source>
        <dbReference type="Proteomes" id="UP000653305"/>
    </source>
</evidence>
<keyword evidence="7 16" id="KW-0732">Signal</keyword>
<evidence type="ECO:0000256" key="4">
    <source>
        <dbReference type="ARBA" id="ARBA00022475"/>
    </source>
</evidence>
<dbReference type="GO" id="GO:0030246">
    <property type="term" value="F:carbohydrate binding"/>
    <property type="evidence" value="ECO:0007669"/>
    <property type="project" value="UniProtKB-KW"/>
</dbReference>
<feature type="signal peptide" evidence="16">
    <location>
        <begin position="1"/>
        <end position="23"/>
    </location>
</feature>
<dbReference type="EMBL" id="BMAC01000562">
    <property type="protein sequence ID" value="GFP99261.1"/>
    <property type="molecule type" value="Genomic_DNA"/>
</dbReference>
<comment type="caution">
    <text evidence="18">The sequence shown here is derived from an EMBL/GenBank/DDBJ whole genome shotgun (WGS) entry which is preliminary data.</text>
</comment>
<evidence type="ECO:0000256" key="3">
    <source>
        <dbReference type="ARBA" id="ARBA00010217"/>
    </source>
</evidence>
<comment type="similarity">
    <text evidence="2">In the N-terminal section; belongs to the leguminous lectin family.</text>
</comment>
<dbReference type="InterPro" id="IPR000719">
    <property type="entry name" value="Prot_kinase_dom"/>
</dbReference>
<sequence>MANPKFLILLILSFSSLLLSSQSIEFTYNGFNNSNLVQSGATAVIPNGALRLTDKSRNVTGHAFHPDPIPISTNTSSFSTYFFFQISPSRPNNGGYGLAFVLSPRPEFDNPSDGQFLGVFNPSNNREPSNHILMVEFDTVSGYNETTDTTGNHVGININGMNTQASRHAAYHDNATQDHFEDFRMETDLPIQAWIDYDGLNQVVNVTVAPRDIRKPDRPLLSYRVDLSPYLLPNMYAGFSAATGRISSAHYILGWSFSLNGTASQLILSQLPVVPAETFSNPTSDILKIALIATFSVVLFLLIVALISTLFYRRLMSFEVLEDWELDSPHRFRHRDLYKATRGFKESEKIGSGGFGSVYKGVLPSTGVEIAVKKIASNNQLQGIREFAAEIESLGRLRHKNLVNLQGWCKYKNDLLLVYDYVPNGSLDTLLSTLPQFPKWKVSNLGSKVQRSQGGRVGATVLARGVGASSDPPRREVEQCFDRQRYERPVRGLRASEVVRSREERVHDERGRDDRVHRPELTRTESSLYIFFNIRVRDIATRGGVRAGAGRVRGGPECDIGGLGGGVYGEWEYI</sequence>
<evidence type="ECO:0000256" key="8">
    <source>
        <dbReference type="ARBA" id="ARBA00022734"/>
    </source>
</evidence>